<evidence type="ECO:0000259" key="1">
    <source>
        <dbReference type="Pfam" id="PF00535"/>
    </source>
</evidence>
<organism evidence="3">
    <name type="scientific">Glaesserella parasuis</name>
    <name type="common">Haemophilus parasuis</name>
    <dbReference type="NCBI Taxonomy" id="738"/>
    <lineage>
        <taxon>Bacteria</taxon>
        <taxon>Pseudomonadati</taxon>
        <taxon>Pseudomonadota</taxon>
        <taxon>Gammaproteobacteria</taxon>
        <taxon>Pasteurellales</taxon>
        <taxon>Pasteurellaceae</taxon>
        <taxon>Glaesserella</taxon>
    </lineage>
</organism>
<keyword evidence="3" id="KW-0808">Transferase</keyword>
<dbReference type="Proteomes" id="UP000662736">
    <property type="component" value="Chromosome"/>
</dbReference>
<evidence type="ECO:0000313" key="3">
    <source>
        <dbReference type="EMBL" id="AGM38646.1"/>
    </source>
</evidence>
<dbReference type="InterPro" id="IPR001173">
    <property type="entry name" value="Glyco_trans_2-like"/>
</dbReference>
<dbReference type="AlphaFoldDB" id="T1RPL2"/>
<reference evidence="5" key="3">
    <citation type="submission" date="2021-03" db="EMBL/GenBank/DDBJ databases">
        <title>Characterization of a novel Integrative Conjugative Element in Glaesserella parasuis.</title>
        <authorList>
            <person name="Hu G."/>
            <person name="Sun H."/>
        </authorList>
    </citation>
    <scope>NUCLEOTIDE SEQUENCE</scope>
    <source>
        <strain evidence="5">GHP1807</strain>
    </source>
</reference>
<dbReference type="GO" id="GO:0016758">
    <property type="term" value="F:hexosyltransferase activity"/>
    <property type="evidence" value="ECO:0007669"/>
    <property type="project" value="UniProtKB-ARBA"/>
</dbReference>
<gene>
    <name evidence="3" type="primary">wbuS2</name>
    <name evidence="2" type="synonym">wbuS1</name>
    <name evidence="4" type="synonym">wbuS11</name>
    <name evidence="5" type="ORF">J1G54_04000</name>
</gene>
<sequence length="326" mass="38544">MLFSVIIPTWKRDKELDLILKSLSEQAFKLNIVVQVIVADSHSSDKITYICDKWKEKSNSLKIEHVHTENVLASKRNYGLKFSEGKYIIFLDDDCVPTSTFLECCMSYLPQLNKKIVFCGEVRFLPEQINSSNYYRYRDSRHPKSQVGKRLDQWGFVAMNFIISKEQIIHNQLSFDENFIGYGAEDHDYGFKLVDKNFDIIQGEQCIMHYEFGGDINKYANKIYHASRDGMKVMKKIYKDRVYIGKTKLRLIEYVFSSPILKSLGLYTLFSPIFRNFIIKFLLLTDKVKFYHFNFLYRYIILSSYIHGIIDRGNKDLNELKENWYK</sequence>
<dbReference type="Pfam" id="PF00535">
    <property type="entry name" value="Glycos_transf_2"/>
    <property type="match status" value="1"/>
</dbReference>
<dbReference type="RefSeq" id="WP_021113862.1">
    <property type="nucleotide sequence ID" value="NZ_CP015099.1"/>
</dbReference>
<dbReference type="EMBL" id="KC795304">
    <property type="protein sequence ID" value="AGM38646.1"/>
    <property type="molecule type" value="Genomic_DNA"/>
</dbReference>
<dbReference type="PANTHER" id="PTHR22916">
    <property type="entry name" value="GLYCOSYLTRANSFERASE"/>
    <property type="match status" value="1"/>
</dbReference>
<accession>T1RPL2</accession>
<evidence type="ECO:0000313" key="5">
    <source>
        <dbReference type="EMBL" id="QSX17704.1"/>
    </source>
</evidence>
<reference evidence="3" key="1">
    <citation type="journal article" date="2013" name="J. Bacteriol.">
        <title>Gene content and diversity of the loci encoding biosynthesis of capsular polysaccharides of the 15 serovar reference strains of Haemophilus parasuis.</title>
        <authorList>
            <consortium name="BRaDP1T Consortium"/>
            <person name="Howell K.J."/>
            <person name="Weinert L.A."/>
            <person name="Luan S.L."/>
            <person name="Peters S.E."/>
            <person name="Chaudhuri R.R."/>
            <person name="Harris D."/>
            <person name="Angen O."/>
            <person name="Aragon V."/>
            <person name="Parkhill J."/>
            <person name="Langford P.R."/>
            <person name="Rycroft A.N."/>
            <person name="Wren B.W."/>
            <person name="Tucker A.W."/>
            <person name="Maskell D.J."/>
        </authorList>
    </citation>
    <scope>NUCLEOTIDE SEQUENCE</scope>
    <source>
        <strain evidence="4">H465</strain>
        <strain evidence="2">N4</strain>
        <strain evidence="3">SW140</strain>
    </source>
</reference>
<feature type="domain" description="Glycosyltransferase 2-like" evidence="1">
    <location>
        <begin position="4"/>
        <end position="137"/>
    </location>
</feature>
<dbReference type="InterPro" id="IPR029044">
    <property type="entry name" value="Nucleotide-diphossugar_trans"/>
</dbReference>
<dbReference type="SUPFAM" id="SSF53448">
    <property type="entry name" value="Nucleotide-diphospho-sugar transferases"/>
    <property type="match status" value="1"/>
</dbReference>
<evidence type="ECO:0000313" key="2">
    <source>
        <dbReference type="EMBL" id="AGM38626.1"/>
    </source>
</evidence>
<reference evidence="3" key="2">
    <citation type="submission" date="2013-03" db="EMBL/GenBank/DDBJ databases">
        <authorList>
            <person name="Howell K."/>
            <person name="Weinert L."/>
            <person name="Luan S.-L."/>
            <person name="Peters S."/>
            <person name="Aragon V."/>
            <person name="Angen O."/>
            <person name="Tucker A.W."/>
            <person name="Maskell D.J."/>
        </authorList>
    </citation>
    <scope>NUCLEOTIDE SEQUENCE</scope>
    <source>
        <strain evidence="4">H465</strain>
        <strain evidence="2">N4</strain>
        <strain evidence="3">SW140</strain>
    </source>
</reference>
<evidence type="ECO:0000313" key="4">
    <source>
        <dbReference type="EMBL" id="AGM38807.1"/>
    </source>
</evidence>
<name>T1RPL2_GLAPU</name>
<dbReference type="Gene3D" id="3.90.550.10">
    <property type="entry name" value="Spore Coat Polysaccharide Biosynthesis Protein SpsA, Chain A"/>
    <property type="match status" value="1"/>
</dbReference>
<dbReference type="EMBL" id="KC795465">
    <property type="protein sequence ID" value="AGM38807.1"/>
    <property type="molecule type" value="Genomic_DNA"/>
</dbReference>
<dbReference type="EMBL" id="CP071491">
    <property type="protein sequence ID" value="QSX17704.1"/>
    <property type="molecule type" value="Genomic_DNA"/>
</dbReference>
<protein>
    <submittedName>
        <fullName evidence="3">Glycosyltransferase</fullName>
    </submittedName>
</protein>
<dbReference type="PANTHER" id="PTHR22916:SF64">
    <property type="entry name" value="TRANSFERASE, PUTATIVE-RELATED"/>
    <property type="match status" value="1"/>
</dbReference>
<proteinExistence type="predicted"/>
<dbReference type="EMBL" id="KC795284">
    <property type="protein sequence ID" value="AGM38626.1"/>
    <property type="molecule type" value="Genomic_DNA"/>
</dbReference>